<protein>
    <submittedName>
        <fullName evidence="3">Peptidase family S41</fullName>
    </submittedName>
</protein>
<dbReference type="AlphaFoldDB" id="A0A1I4VHD1"/>
<dbReference type="Gene3D" id="3.90.226.10">
    <property type="entry name" value="2-enoyl-CoA Hydratase, Chain A, domain 1"/>
    <property type="match status" value="1"/>
</dbReference>
<evidence type="ECO:0000256" key="1">
    <source>
        <dbReference type="SAM" id="SignalP"/>
    </source>
</evidence>
<organism evidence="3 4">
    <name type="scientific">Chryseobacterium oleae</name>
    <dbReference type="NCBI Taxonomy" id="491207"/>
    <lineage>
        <taxon>Bacteria</taxon>
        <taxon>Pseudomonadati</taxon>
        <taxon>Bacteroidota</taxon>
        <taxon>Flavobacteriia</taxon>
        <taxon>Flavobacteriales</taxon>
        <taxon>Weeksellaceae</taxon>
        <taxon>Chryseobacterium group</taxon>
        <taxon>Chryseobacterium</taxon>
    </lineage>
</organism>
<dbReference type="SUPFAM" id="SSF52096">
    <property type="entry name" value="ClpP/crotonase"/>
    <property type="match status" value="1"/>
</dbReference>
<name>A0A1I4VHD1_CHROL</name>
<dbReference type="PANTHER" id="PTHR11261">
    <property type="entry name" value="INTERPHOTORECEPTOR RETINOID-BINDING PROTEIN"/>
    <property type="match status" value="1"/>
</dbReference>
<dbReference type="InterPro" id="IPR029045">
    <property type="entry name" value="ClpP/crotonase-like_dom_sf"/>
</dbReference>
<reference evidence="4" key="1">
    <citation type="submission" date="2016-10" db="EMBL/GenBank/DDBJ databases">
        <authorList>
            <person name="Varghese N."/>
            <person name="Submissions S."/>
        </authorList>
    </citation>
    <scope>NUCLEOTIDE SEQUENCE [LARGE SCALE GENOMIC DNA]</scope>
    <source>
        <strain evidence="4">DSM 25575</strain>
    </source>
</reference>
<feature type="signal peptide" evidence="1">
    <location>
        <begin position="1"/>
        <end position="19"/>
    </location>
</feature>
<dbReference type="OrthoDB" id="7314861at2"/>
<dbReference type="Pfam" id="PF03572">
    <property type="entry name" value="Peptidase_S41"/>
    <property type="match status" value="1"/>
</dbReference>
<feature type="chain" id="PRO_5011504759" evidence="1">
    <location>
        <begin position="20"/>
        <end position="342"/>
    </location>
</feature>
<evidence type="ECO:0000313" key="4">
    <source>
        <dbReference type="Proteomes" id="UP000198769"/>
    </source>
</evidence>
<dbReference type="PANTHER" id="PTHR11261:SF3">
    <property type="entry name" value="RETINOL-BINDING PROTEIN 3"/>
    <property type="match status" value="1"/>
</dbReference>
<sequence>MKKILILLCICSLSFCLNAQKVKTSQDSIKVFYDKLLVMLKSDYLLRKDVDWKAVGDETNQNLTKYSNFKSSLKETEVLFGKIGATHCKVFYQNKAYGTTVKASTENLSVQWKEKFATKPGFEVKALNGNIGYILMPNVTFLDFSPENVHKIAQSMYDQIADFKAKNKTEGWILDLRFNTGGNSSAMLLALYDLLGDNDIWGTVDRNKKQNSKVKLEKGNYLSNSKKSSYINPKGELLDKAKVAVITGLLTASSGEVTALAFKGRPNTILIGEPTFGMTTSNVDIGLPFDTMLLLSVAYDSDRYGNYYEKVLPDIAVSKQDNFNDLLADKNIQEAIGFISKK</sequence>
<dbReference type="Proteomes" id="UP000198769">
    <property type="component" value="Unassembled WGS sequence"/>
</dbReference>
<feature type="domain" description="Tail specific protease" evidence="2">
    <location>
        <begin position="105"/>
        <end position="318"/>
    </location>
</feature>
<gene>
    <name evidence="3" type="ORF">SAMN05421594_0293</name>
</gene>
<dbReference type="GO" id="GO:0006508">
    <property type="term" value="P:proteolysis"/>
    <property type="evidence" value="ECO:0007669"/>
    <property type="project" value="InterPro"/>
</dbReference>
<dbReference type="GO" id="GO:0008236">
    <property type="term" value="F:serine-type peptidase activity"/>
    <property type="evidence" value="ECO:0007669"/>
    <property type="project" value="InterPro"/>
</dbReference>
<dbReference type="EMBL" id="FOVD01000001">
    <property type="protein sequence ID" value="SFN00535.1"/>
    <property type="molecule type" value="Genomic_DNA"/>
</dbReference>
<dbReference type="SMART" id="SM00245">
    <property type="entry name" value="TSPc"/>
    <property type="match status" value="1"/>
</dbReference>
<proteinExistence type="predicted"/>
<accession>A0A1I4VHD1</accession>
<dbReference type="CDD" id="cd06567">
    <property type="entry name" value="Peptidase_S41"/>
    <property type="match status" value="1"/>
</dbReference>
<keyword evidence="4" id="KW-1185">Reference proteome</keyword>
<evidence type="ECO:0000259" key="2">
    <source>
        <dbReference type="SMART" id="SM00245"/>
    </source>
</evidence>
<dbReference type="InterPro" id="IPR005151">
    <property type="entry name" value="Tail-specific_protease"/>
</dbReference>
<keyword evidence="1" id="KW-0732">Signal</keyword>
<evidence type="ECO:0000313" key="3">
    <source>
        <dbReference type="EMBL" id="SFN00535.1"/>
    </source>
</evidence>